<feature type="transmembrane region" description="Helical" evidence="4">
    <location>
        <begin position="315"/>
        <end position="337"/>
    </location>
</feature>
<comment type="caution">
    <text evidence="6">The sequence shown here is derived from an EMBL/GenBank/DDBJ whole genome shotgun (WGS) entry which is preliminary data.</text>
</comment>
<dbReference type="AlphaFoldDB" id="A0A0D0PI54"/>
<keyword evidence="1 4" id="KW-0812">Transmembrane</keyword>
<dbReference type="STRING" id="1123501.Wenmar_00449"/>
<evidence type="ECO:0000256" key="3">
    <source>
        <dbReference type="ARBA" id="ARBA00023136"/>
    </source>
</evidence>
<dbReference type="InterPro" id="IPR011701">
    <property type="entry name" value="MFS"/>
</dbReference>
<dbReference type="PATRIC" id="fig|1123501.6.peg.508"/>
<dbReference type="InterPro" id="IPR020846">
    <property type="entry name" value="MFS_dom"/>
</dbReference>
<feature type="transmembrane region" description="Helical" evidence="4">
    <location>
        <begin position="52"/>
        <end position="72"/>
    </location>
</feature>
<dbReference type="SUPFAM" id="SSF103473">
    <property type="entry name" value="MFS general substrate transporter"/>
    <property type="match status" value="1"/>
</dbReference>
<dbReference type="RefSeq" id="WP_018304567.1">
    <property type="nucleotide sequence ID" value="NZ_KB902314.1"/>
</dbReference>
<protein>
    <submittedName>
        <fullName evidence="6">Sugar phosphate permease</fullName>
    </submittedName>
</protein>
<feature type="transmembrane region" description="Helical" evidence="4">
    <location>
        <begin position="140"/>
        <end position="161"/>
    </location>
</feature>
<evidence type="ECO:0000313" key="6">
    <source>
        <dbReference type="EMBL" id="KIQ71071.1"/>
    </source>
</evidence>
<evidence type="ECO:0000259" key="5">
    <source>
        <dbReference type="PROSITE" id="PS50850"/>
    </source>
</evidence>
<keyword evidence="2 4" id="KW-1133">Transmembrane helix</keyword>
<feature type="transmembrane region" description="Helical" evidence="4">
    <location>
        <begin position="222"/>
        <end position="242"/>
    </location>
</feature>
<proteinExistence type="predicted"/>
<dbReference type="PANTHER" id="PTHR11360:SF308">
    <property type="entry name" value="BLL3089 PROTEIN"/>
    <property type="match status" value="1"/>
</dbReference>
<feature type="transmembrane region" description="Helical" evidence="4">
    <location>
        <begin position="254"/>
        <end position="279"/>
    </location>
</feature>
<feature type="domain" description="Major facilitator superfamily (MFS) profile" evidence="5">
    <location>
        <begin position="14"/>
        <end position="401"/>
    </location>
</feature>
<keyword evidence="7" id="KW-1185">Reference proteome</keyword>
<gene>
    <name evidence="6" type="ORF">Wenmar_00449</name>
</gene>
<dbReference type="eggNOG" id="COG2271">
    <property type="taxonomic scope" value="Bacteria"/>
</dbReference>
<dbReference type="Proteomes" id="UP000035100">
    <property type="component" value="Unassembled WGS sequence"/>
</dbReference>
<dbReference type="Pfam" id="PF07690">
    <property type="entry name" value="MFS_1"/>
    <property type="match status" value="1"/>
</dbReference>
<feature type="transmembrane region" description="Helical" evidence="4">
    <location>
        <begin position="84"/>
        <end position="108"/>
    </location>
</feature>
<keyword evidence="3 4" id="KW-0472">Membrane</keyword>
<dbReference type="Gene3D" id="1.20.1250.20">
    <property type="entry name" value="MFS general substrate transporter like domains"/>
    <property type="match status" value="1"/>
</dbReference>
<accession>A0A0D0PI54</accession>
<feature type="transmembrane region" description="Helical" evidence="4">
    <location>
        <begin position="167"/>
        <end position="189"/>
    </location>
</feature>
<feature type="transmembrane region" description="Helical" evidence="4">
    <location>
        <begin position="114"/>
        <end position="133"/>
    </location>
</feature>
<feature type="transmembrane region" description="Helical" evidence="4">
    <location>
        <begin position="379"/>
        <end position="397"/>
    </location>
</feature>
<dbReference type="InterPro" id="IPR036259">
    <property type="entry name" value="MFS_trans_sf"/>
</dbReference>
<dbReference type="InterPro" id="IPR050327">
    <property type="entry name" value="Proton-linked_MCT"/>
</dbReference>
<reference evidence="6 7" key="1">
    <citation type="submission" date="2013-01" db="EMBL/GenBank/DDBJ databases">
        <authorList>
            <person name="Fiebig A."/>
            <person name="Goeker M."/>
            <person name="Klenk H.-P.P."/>
        </authorList>
    </citation>
    <scope>NUCLEOTIDE SEQUENCE [LARGE SCALE GENOMIC DNA]</scope>
    <source>
        <strain evidence="6 7">DSM 24838</strain>
    </source>
</reference>
<evidence type="ECO:0000256" key="1">
    <source>
        <dbReference type="ARBA" id="ARBA00022692"/>
    </source>
</evidence>
<sequence length="408" mass="43219">MSSYLRFLKENAPWLAAGALLSFLSSFGQTFFISVFSEEIRAAFGLSHGGWGLTYTVGTMTSAALVLWLGGLADVYRVRVMGTVVLTGLALTLLAMSVNGSALLLPALILGLRFFGQGMSSHLSFVAMARWFVATRGKALAVATGGFALAEAIMPLGVVALKRVMDWRMILVLGAVVCLAAIPLLWALLRRERTPQGDAETSASVGMGGRHWTRMEVLRSPLFLALIPALTAFPAFSTAFWFHQMHFAELKGWVHLNFVATFPIGTACFLGSTVAYGWAIDRWGTAPLLPLYLLPLAGAFLIHAISPTIPFEILGIMLMGVAGGGQATLPAACWAEFFGTRHIGSIKALVAAIMVLGSALGPGIAGVLIDAGIDLPAQYLFYAALFLGCSAMIAPVVRRAKAALPAAA</sequence>
<dbReference type="GO" id="GO:0022857">
    <property type="term" value="F:transmembrane transporter activity"/>
    <property type="evidence" value="ECO:0007669"/>
    <property type="project" value="InterPro"/>
</dbReference>
<evidence type="ECO:0000256" key="4">
    <source>
        <dbReference type="SAM" id="Phobius"/>
    </source>
</evidence>
<dbReference type="EMBL" id="AONG01000003">
    <property type="protein sequence ID" value="KIQ71071.1"/>
    <property type="molecule type" value="Genomic_DNA"/>
</dbReference>
<evidence type="ECO:0000256" key="2">
    <source>
        <dbReference type="ARBA" id="ARBA00022989"/>
    </source>
</evidence>
<organism evidence="6 7">
    <name type="scientific">Wenxinia marina DSM 24838</name>
    <dbReference type="NCBI Taxonomy" id="1123501"/>
    <lineage>
        <taxon>Bacteria</taxon>
        <taxon>Pseudomonadati</taxon>
        <taxon>Pseudomonadota</taxon>
        <taxon>Alphaproteobacteria</taxon>
        <taxon>Rhodobacterales</taxon>
        <taxon>Roseobacteraceae</taxon>
        <taxon>Wenxinia</taxon>
    </lineage>
</organism>
<dbReference type="OrthoDB" id="1404228at2"/>
<feature type="transmembrane region" description="Helical" evidence="4">
    <location>
        <begin position="291"/>
        <end position="309"/>
    </location>
</feature>
<evidence type="ECO:0000313" key="7">
    <source>
        <dbReference type="Proteomes" id="UP000035100"/>
    </source>
</evidence>
<dbReference type="PANTHER" id="PTHR11360">
    <property type="entry name" value="MONOCARBOXYLATE TRANSPORTER"/>
    <property type="match status" value="1"/>
</dbReference>
<dbReference type="PROSITE" id="PS50850">
    <property type="entry name" value="MFS"/>
    <property type="match status" value="1"/>
</dbReference>
<name>A0A0D0PI54_9RHOB</name>
<feature type="transmembrane region" description="Helical" evidence="4">
    <location>
        <begin position="349"/>
        <end position="373"/>
    </location>
</feature>